<feature type="compositionally biased region" description="Low complexity" evidence="5">
    <location>
        <begin position="375"/>
        <end position="384"/>
    </location>
</feature>
<feature type="compositionally biased region" description="Low complexity" evidence="5">
    <location>
        <begin position="459"/>
        <end position="477"/>
    </location>
</feature>
<evidence type="ECO:0000256" key="4">
    <source>
        <dbReference type="PROSITE-ProRule" id="PRU00175"/>
    </source>
</evidence>
<reference evidence="7 8" key="1">
    <citation type="journal article" date="2018" name="Plant J.">
        <title>Genome sequences of Chlorella sorokiniana UTEX 1602 and Micractinium conductrix SAG 241.80: implications to maltose excretion by a green alga.</title>
        <authorList>
            <person name="Arriola M.B."/>
            <person name="Velmurugan N."/>
            <person name="Zhang Y."/>
            <person name="Plunkett M.H."/>
            <person name="Hondzo H."/>
            <person name="Barney B.M."/>
        </authorList>
    </citation>
    <scope>NUCLEOTIDE SEQUENCE [LARGE SCALE GENOMIC DNA]</scope>
    <source>
        <strain evidence="7 8">SAG 241.80</strain>
    </source>
</reference>
<dbReference type="InterPro" id="IPR013083">
    <property type="entry name" value="Znf_RING/FYVE/PHD"/>
</dbReference>
<dbReference type="AlphaFoldDB" id="A0A2P6VKQ2"/>
<keyword evidence="4" id="KW-0863">Zinc-finger</keyword>
<feature type="region of interest" description="Disordered" evidence="5">
    <location>
        <begin position="493"/>
        <end position="531"/>
    </location>
</feature>
<dbReference type="OrthoDB" id="20872at2759"/>
<dbReference type="STRING" id="554055.A0A2P6VKQ2"/>
<dbReference type="PROSITE" id="PS50088">
    <property type="entry name" value="ANK_REPEAT"/>
    <property type="match status" value="3"/>
</dbReference>
<dbReference type="Gene3D" id="3.30.40.10">
    <property type="entry name" value="Zinc/RING finger domain, C3HC4 (zinc finger)"/>
    <property type="match status" value="1"/>
</dbReference>
<name>A0A2P6VKQ2_9CHLO</name>
<protein>
    <submittedName>
        <fullName evidence="7">E3 ubiquitin-ligase XBAT33</fullName>
    </submittedName>
</protein>
<dbReference type="InterPro" id="IPR001841">
    <property type="entry name" value="Znf_RING"/>
</dbReference>
<evidence type="ECO:0000313" key="7">
    <source>
        <dbReference type="EMBL" id="PSC74691.1"/>
    </source>
</evidence>
<evidence type="ECO:0000313" key="8">
    <source>
        <dbReference type="Proteomes" id="UP000239649"/>
    </source>
</evidence>
<sequence length="631" mass="64703">MGLAASSARKAAADNDVPQLQQVAASNPRALLGHTLWKQRTALHAAARAGATEALCAVLDVAAHTARAQLNAFMNAPDYGGDTALALACKHGYDDTARELLEAGASPLPANSQGVTALHFAAARGHAPCMRLLLSTTVRLADGTRCPAAQAPVPDIVDMERYIDTRSLAGLCALHLAVLSGSSAAVAELVNHGAQLDTPLLTPSFRGPPFMPALAAGSTALHMAAATGRLPLCLLILHAQQQRHPGLELRRMRNARGMTPLNVALVCDHRNLASLLTAGAPVAAPLPPHRGAGARGLAQLPPLLRQQLLALVHRAALLSRLRELGLGAGAAAEAPPLPGLAAGPIARLEMLLHSDGATASQVLAEVDDLLDEAAAAGGAAGAEASSGEPPPRGASSSSTGRRRSRRRQQEREAAAAAQASAQAGVDWTLLERNRSLWHAEHAGPGLYHRLHRRRERQQQRQAAAGAPLAAPSPQSLPAAAQQELVLASALLQQSSEEEERGVRRLGSRAAGGGASSSSPRSSTRSHSSGSLAAAGAACGPAAAAGEAEQQAEQQLAASGSSSQADSALCPICLDLPADVAMLPCRHRACLGCCARLAAWCPNSSSAAFGLPTSGPLCPLCRTGIDSFTKTA</sequence>
<organism evidence="7 8">
    <name type="scientific">Micractinium conductrix</name>
    <dbReference type="NCBI Taxonomy" id="554055"/>
    <lineage>
        <taxon>Eukaryota</taxon>
        <taxon>Viridiplantae</taxon>
        <taxon>Chlorophyta</taxon>
        <taxon>core chlorophytes</taxon>
        <taxon>Trebouxiophyceae</taxon>
        <taxon>Chlorellales</taxon>
        <taxon>Chlorellaceae</taxon>
        <taxon>Chlorella clade</taxon>
        <taxon>Micractinium</taxon>
    </lineage>
</organism>
<feature type="compositionally biased region" description="Low complexity" evidence="5">
    <location>
        <begin position="515"/>
        <end position="531"/>
    </location>
</feature>
<dbReference type="SMART" id="SM00184">
    <property type="entry name" value="RING"/>
    <property type="match status" value="1"/>
</dbReference>
<gene>
    <name evidence="7" type="ORF">C2E20_2296</name>
</gene>
<comment type="caution">
    <text evidence="7">The sequence shown here is derived from an EMBL/GenBank/DDBJ whole genome shotgun (WGS) entry which is preliminary data.</text>
</comment>
<feature type="domain" description="RING-type" evidence="6">
    <location>
        <begin position="569"/>
        <end position="621"/>
    </location>
</feature>
<keyword evidence="1" id="KW-0677">Repeat</keyword>
<evidence type="ECO:0000256" key="5">
    <source>
        <dbReference type="SAM" id="MobiDB-lite"/>
    </source>
</evidence>
<feature type="repeat" description="ANK" evidence="3">
    <location>
        <begin position="113"/>
        <end position="135"/>
    </location>
</feature>
<evidence type="ECO:0000256" key="2">
    <source>
        <dbReference type="ARBA" id="ARBA00023043"/>
    </source>
</evidence>
<evidence type="ECO:0000259" key="6">
    <source>
        <dbReference type="PROSITE" id="PS50089"/>
    </source>
</evidence>
<keyword evidence="4" id="KW-0862">Zinc</keyword>
<keyword evidence="2 3" id="KW-0040">ANK repeat</keyword>
<dbReference type="InterPro" id="IPR036770">
    <property type="entry name" value="Ankyrin_rpt-contain_sf"/>
</dbReference>
<dbReference type="SMART" id="SM00248">
    <property type="entry name" value="ANK"/>
    <property type="match status" value="6"/>
</dbReference>
<dbReference type="GO" id="GO:0008270">
    <property type="term" value="F:zinc ion binding"/>
    <property type="evidence" value="ECO:0007669"/>
    <property type="project" value="UniProtKB-KW"/>
</dbReference>
<keyword evidence="8" id="KW-1185">Reference proteome</keyword>
<dbReference type="GO" id="GO:0016874">
    <property type="term" value="F:ligase activity"/>
    <property type="evidence" value="ECO:0007669"/>
    <property type="project" value="UniProtKB-KW"/>
</dbReference>
<proteinExistence type="predicted"/>
<keyword evidence="4" id="KW-0479">Metal-binding</keyword>
<dbReference type="PROSITE" id="PS50297">
    <property type="entry name" value="ANK_REP_REGION"/>
    <property type="match status" value="3"/>
</dbReference>
<dbReference type="PANTHER" id="PTHR24161:SF85">
    <property type="entry name" value="PALMITOYLTRANSFERASE HIP14"/>
    <property type="match status" value="1"/>
</dbReference>
<evidence type="ECO:0000256" key="3">
    <source>
        <dbReference type="PROSITE-ProRule" id="PRU00023"/>
    </source>
</evidence>
<feature type="repeat" description="ANK" evidence="3">
    <location>
        <begin position="169"/>
        <end position="197"/>
    </location>
</feature>
<dbReference type="Pfam" id="PF12796">
    <property type="entry name" value="Ank_2"/>
    <property type="match status" value="1"/>
</dbReference>
<dbReference type="PROSITE" id="PS50089">
    <property type="entry name" value="ZF_RING_2"/>
    <property type="match status" value="1"/>
</dbReference>
<feature type="region of interest" description="Disordered" evidence="5">
    <location>
        <begin position="452"/>
        <end position="477"/>
    </location>
</feature>
<feature type="region of interest" description="Disordered" evidence="5">
    <location>
        <begin position="375"/>
        <end position="421"/>
    </location>
</feature>
<dbReference type="EMBL" id="LHPF02000004">
    <property type="protein sequence ID" value="PSC74691.1"/>
    <property type="molecule type" value="Genomic_DNA"/>
</dbReference>
<dbReference type="PANTHER" id="PTHR24161">
    <property type="entry name" value="ANK_REP_REGION DOMAIN-CONTAINING PROTEIN-RELATED"/>
    <property type="match status" value="1"/>
</dbReference>
<dbReference type="SUPFAM" id="SSF48403">
    <property type="entry name" value="Ankyrin repeat"/>
    <property type="match status" value="1"/>
</dbReference>
<evidence type="ECO:0000256" key="1">
    <source>
        <dbReference type="ARBA" id="ARBA00022737"/>
    </source>
</evidence>
<dbReference type="Gene3D" id="1.25.40.20">
    <property type="entry name" value="Ankyrin repeat-containing domain"/>
    <property type="match status" value="2"/>
</dbReference>
<accession>A0A2P6VKQ2</accession>
<feature type="repeat" description="ANK" evidence="3">
    <location>
        <begin position="80"/>
        <end position="112"/>
    </location>
</feature>
<dbReference type="SUPFAM" id="SSF57850">
    <property type="entry name" value="RING/U-box"/>
    <property type="match status" value="1"/>
</dbReference>
<dbReference type="Proteomes" id="UP000239649">
    <property type="component" value="Unassembled WGS sequence"/>
</dbReference>
<dbReference type="InterPro" id="IPR002110">
    <property type="entry name" value="Ankyrin_rpt"/>
</dbReference>